<comment type="function">
    <text evidence="10">Catalyzes the phosphorylation of D-fructose 6-phosphate to fructose 1,6-bisphosphate by ATP, the first committing step of glycolysis.</text>
</comment>
<comment type="caution">
    <text evidence="12">The sequence shown here is derived from an EMBL/GenBank/DDBJ whole genome shotgun (WGS) entry which is preliminary data.</text>
</comment>
<feature type="domain" description="Phosphofructokinase" evidence="11">
    <location>
        <begin position="7"/>
        <end position="313"/>
    </location>
</feature>
<dbReference type="PIRSF" id="PIRSF000532">
    <property type="entry name" value="ATP_PFK_prok"/>
    <property type="match status" value="1"/>
</dbReference>
<evidence type="ECO:0000256" key="8">
    <source>
        <dbReference type="ARBA" id="ARBA00022842"/>
    </source>
</evidence>
<dbReference type="InterPro" id="IPR015912">
    <property type="entry name" value="Phosphofructokinase_CS"/>
</dbReference>
<comment type="pathway">
    <text evidence="3 10">Carbohydrate degradation; glycolysis; D-glyceraldehyde 3-phosphate and glycerone phosphate from D-glucose: step 3/4.</text>
</comment>
<feature type="site" description="Important for substrate specificity; cannot use PPi as phosphoryl donor" evidence="10">
    <location>
        <position position="120"/>
    </location>
</feature>
<comment type="caution">
    <text evidence="10">Lacks conserved residue(s) required for the propagation of feature annotation.</text>
</comment>
<comment type="catalytic activity">
    <reaction evidence="10">
        <text>beta-D-fructose 6-phosphate + ATP = beta-D-fructose 1,6-bisphosphate + ADP + H(+)</text>
        <dbReference type="Rhea" id="RHEA:16109"/>
        <dbReference type="ChEBI" id="CHEBI:15378"/>
        <dbReference type="ChEBI" id="CHEBI:30616"/>
        <dbReference type="ChEBI" id="CHEBI:32966"/>
        <dbReference type="ChEBI" id="CHEBI:57634"/>
        <dbReference type="ChEBI" id="CHEBI:456216"/>
        <dbReference type="EC" id="2.7.1.11"/>
    </reaction>
</comment>
<feature type="binding site" description="in other chain" evidence="10">
    <location>
        <begin position="141"/>
        <end position="143"/>
    </location>
    <ligand>
        <name>substrate</name>
        <note>ligand shared between dimeric partners</note>
    </ligand>
</feature>
<feature type="binding site" evidence="10">
    <location>
        <position position="15"/>
    </location>
    <ligand>
        <name>ATP</name>
        <dbReference type="ChEBI" id="CHEBI:30616"/>
    </ligand>
</feature>
<evidence type="ECO:0000256" key="3">
    <source>
        <dbReference type="ARBA" id="ARBA00004679"/>
    </source>
</evidence>
<evidence type="ECO:0000259" key="11">
    <source>
        <dbReference type="Pfam" id="PF00365"/>
    </source>
</evidence>
<dbReference type="GO" id="GO:0046872">
    <property type="term" value="F:metal ion binding"/>
    <property type="evidence" value="ECO:0007669"/>
    <property type="project" value="UniProtKB-KW"/>
</dbReference>
<proteinExistence type="inferred from homology"/>
<sequence length="380" mass="40455">MVKAKKRLGVLTGGGDCPGLNAVIRAVVKTAENEYNAEVIGFFDGYEGLVENRFRPIDMKDAPGLLTRGGTILGTSNRADPFHYPVLEGDDYVHLDRSNQAIFNFESLGLDVLIAIGGDGTMAASAGLAAKGLRVVGVPKTIDNDLAGTDVTFGFDSALVTATDAIDKIHTTAQSHHRVMIVEVMGRYAGWLALGSGLAGGGDIVLIPEFPYDIEAVCDQVKLRKSQGKNFSIVVVGEGAKALGGEMVVQRRVKNSPDAIRLGGISNRLASQIEGLLNVECRVTILGHLLRGGTPSAFDRLLATQLGVKAVHLAMQGEIGRMVSWRHNEAESVPIDDVAGKLRLVTPKHPWVKTAESIGVCLGVPAGISIEKYLTEMVHQ</sequence>
<dbReference type="GO" id="GO:0003872">
    <property type="term" value="F:6-phosphofructokinase activity"/>
    <property type="evidence" value="ECO:0007669"/>
    <property type="project" value="UniProtKB-UniRule"/>
</dbReference>
<dbReference type="NCBIfam" id="NF002872">
    <property type="entry name" value="PRK03202.1"/>
    <property type="match status" value="1"/>
</dbReference>
<dbReference type="InterPro" id="IPR022953">
    <property type="entry name" value="ATP_PFK"/>
</dbReference>
<evidence type="ECO:0000256" key="5">
    <source>
        <dbReference type="ARBA" id="ARBA00022679"/>
    </source>
</evidence>
<keyword evidence="9 10" id="KW-0324">Glycolysis</keyword>
<dbReference type="GO" id="GO:0006002">
    <property type="term" value="P:fructose 6-phosphate metabolic process"/>
    <property type="evidence" value="ECO:0007669"/>
    <property type="project" value="InterPro"/>
</dbReference>
<dbReference type="PRINTS" id="PR00476">
    <property type="entry name" value="PHFRCTKINASE"/>
</dbReference>
<evidence type="ECO:0000256" key="2">
    <source>
        <dbReference type="ARBA" id="ARBA00004496"/>
    </source>
</evidence>
<feature type="binding site" evidence="10">
    <location>
        <begin position="78"/>
        <end position="79"/>
    </location>
    <ligand>
        <name>ATP</name>
        <dbReference type="ChEBI" id="CHEBI:30616"/>
    </ligand>
</feature>
<feature type="binding site" description="in other chain" evidence="10">
    <location>
        <begin position="288"/>
        <end position="291"/>
    </location>
    <ligand>
        <name>substrate</name>
        <note>ligand shared between dimeric partners</note>
    </ligand>
</feature>
<dbReference type="NCBIfam" id="TIGR02483">
    <property type="entry name" value="PFK_mixed"/>
    <property type="match status" value="1"/>
</dbReference>
<dbReference type="GO" id="GO:0070095">
    <property type="term" value="F:fructose-6-phosphate binding"/>
    <property type="evidence" value="ECO:0007669"/>
    <property type="project" value="TreeGrafter"/>
</dbReference>
<dbReference type="InterPro" id="IPR012829">
    <property type="entry name" value="Phosphofructokinase_III"/>
</dbReference>
<keyword evidence="10" id="KW-0067">ATP-binding</keyword>
<feature type="binding site" evidence="10">
    <location>
        <position position="282"/>
    </location>
    <ligand>
        <name>substrate</name>
        <note>ligand shared between dimeric partners</note>
    </ligand>
</feature>
<evidence type="ECO:0000256" key="1">
    <source>
        <dbReference type="ARBA" id="ARBA00001946"/>
    </source>
</evidence>
<evidence type="ECO:0000256" key="6">
    <source>
        <dbReference type="ARBA" id="ARBA00022723"/>
    </source>
</evidence>
<organism evidence="12 13">
    <name type="scientific">candidate division GN15 bacterium</name>
    <dbReference type="NCBI Taxonomy" id="2072418"/>
    <lineage>
        <taxon>Bacteria</taxon>
        <taxon>candidate division GN15</taxon>
    </lineage>
</organism>
<evidence type="ECO:0000256" key="10">
    <source>
        <dbReference type="HAMAP-Rule" id="MF_01976"/>
    </source>
</evidence>
<keyword evidence="4 10" id="KW-0963">Cytoplasm</keyword>
<dbReference type="GO" id="GO:0016208">
    <property type="term" value="F:AMP binding"/>
    <property type="evidence" value="ECO:0007669"/>
    <property type="project" value="TreeGrafter"/>
</dbReference>
<dbReference type="GO" id="GO:0061621">
    <property type="term" value="P:canonical glycolysis"/>
    <property type="evidence" value="ECO:0007669"/>
    <property type="project" value="TreeGrafter"/>
</dbReference>
<keyword evidence="6 10" id="KW-0479">Metal-binding</keyword>
<dbReference type="GO" id="GO:0042802">
    <property type="term" value="F:identical protein binding"/>
    <property type="evidence" value="ECO:0007669"/>
    <property type="project" value="TreeGrafter"/>
</dbReference>
<keyword evidence="5 10" id="KW-0808">Transferase</keyword>
<feature type="active site" description="Proton acceptor" evidence="10">
    <location>
        <position position="143"/>
    </location>
</feature>
<gene>
    <name evidence="10" type="primary">pfkA</name>
    <name evidence="12" type="ORF">C3F09_05810</name>
</gene>
<dbReference type="PANTHER" id="PTHR13697:SF52">
    <property type="entry name" value="ATP-DEPENDENT 6-PHOSPHOFRUCTOKINASE 3"/>
    <property type="match status" value="1"/>
</dbReference>
<feature type="binding site" description="in other chain" evidence="10">
    <location>
        <position position="238"/>
    </location>
    <ligand>
        <name>substrate</name>
        <note>ligand shared between dimeric partners</note>
    </ligand>
</feature>
<comment type="similarity">
    <text evidence="10">Belongs to the phosphofructokinase type A (PFKA) family. Mixed-substrate PFK group III subfamily.</text>
</comment>
<dbReference type="Gene3D" id="3.40.50.460">
    <property type="entry name" value="Phosphofructokinase domain"/>
    <property type="match status" value="1"/>
</dbReference>
<evidence type="ECO:0000256" key="7">
    <source>
        <dbReference type="ARBA" id="ARBA00022777"/>
    </source>
</evidence>
<dbReference type="InterPro" id="IPR035966">
    <property type="entry name" value="PKF_sf"/>
</dbReference>
<protein>
    <recommendedName>
        <fullName evidence="10">ATP-dependent 6-phosphofructokinase</fullName>
        <shortName evidence="10">ATP-PFK</shortName>
        <shortName evidence="10">Phosphofructokinase</shortName>
        <ecNumber evidence="10">2.7.1.11</ecNumber>
    </recommendedName>
    <alternativeName>
        <fullName evidence="10">Phosphohexokinase</fullName>
    </alternativeName>
</protein>
<evidence type="ECO:0000256" key="9">
    <source>
        <dbReference type="ARBA" id="ARBA00023152"/>
    </source>
</evidence>
<dbReference type="GO" id="GO:0005945">
    <property type="term" value="C:6-phosphofructokinase complex"/>
    <property type="evidence" value="ECO:0007669"/>
    <property type="project" value="TreeGrafter"/>
</dbReference>
<dbReference type="EC" id="2.7.1.11" evidence="10"/>
<comment type="subcellular location">
    <subcellularLocation>
        <location evidence="2 10">Cytoplasm</location>
    </subcellularLocation>
</comment>
<keyword evidence="8 10" id="KW-0460">Magnesium</keyword>
<dbReference type="UniPathway" id="UPA00109">
    <property type="reaction ID" value="UER00182"/>
</dbReference>
<keyword evidence="10" id="KW-0547">Nucleotide-binding</keyword>
<dbReference type="GO" id="GO:0048029">
    <property type="term" value="F:monosaccharide binding"/>
    <property type="evidence" value="ECO:0007669"/>
    <property type="project" value="TreeGrafter"/>
</dbReference>
<dbReference type="Pfam" id="PF00365">
    <property type="entry name" value="PFK"/>
    <property type="match status" value="1"/>
</dbReference>
<keyword evidence="7 10" id="KW-0418">Kinase</keyword>
<feature type="binding site" description="in other chain" evidence="10">
    <location>
        <begin position="185"/>
        <end position="187"/>
    </location>
    <ligand>
        <name>substrate</name>
        <note>ligand shared between dimeric partners</note>
    </ligand>
</feature>
<reference evidence="12 13" key="1">
    <citation type="journal article" date="2018" name="ISME J.">
        <title>A methanotrophic archaeon couples anaerobic oxidation of methane to Fe(III) reduction.</title>
        <authorList>
            <person name="Cai C."/>
            <person name="Leu A.O."/>
            <person name="Xie G.J."/>
            <person name="Guo J."/>
            <person name="Feng Y."/>
            <person name="Zhao J.X."/>
            <person name="Tyson G.W."/>
            <person name="Yuan Z."/>
            <person name="Hu S."/>
        </authorList>
    </citation>
    <scope>NUCLEOTIDE SEQUENCE [LARGE SCALE GENOMIC DNA]</scope>
    <source>
        <strain evidence="12">FeB_12</strain>
    </source>
</reference>
<feature type="binding site" evidence="10">
    <location>
        <begin position="118"/>
        <end position="121"/>
    </location>
    <ligand>
        <name>ATP</name>
        <dbReference type="ChEBI" id="CHEBI:30616"/>
    </ligand>
</feature>
<feature type="binding site" evidence="10">
    <location>
        <position position="119"/>
    </location>
    <ligand>
        <name>Mg(2+)</name>
        <dbReference type="ChEBI" id="CHEBI:18420"/>
        <note>catalytic</note>
    </ligand>
</feature>
<dbReference type="SUPFAM" id="SSF53784">
    <property type="entry name" value="Phosphofructokinase"/>
    <property type="match status" value="1"/>
</dbReference>
<dbReference type="Gene3D" id="3.40.50.450">
    <property type="match status" value="1"/>
</dbReference>
<feature type="binding site" evidence="10">
    <location>
        <position position="178"/>
    </location>
    <ligand>
        <name>substrate</name>
        <note>ligand shared between dimeric partners</note>
    </ligand>
</feature>
<evidence type="ECO:0000313" key="12">
    <source>
        <dbReference type="EMBL" id="PWB73006.1"/>
    </source>
</evidence>
<dbReference type="HAMAP" id="MF_01976">
    <property type="entry name" value="Phosphofructokinase_III"/>
    <property type="match status" value="1"/>
</dbReference>
<dbReference type="GO" id="GO:0047334">
    <property type="term" value="F:diphosphate-fructose-6-phosphate 1-phosphotransferase activity"/>
    <property type="evidence" value="ECO:0007669"/>
    <property type="project" value="InterPro"/>
</dbReference>
<name>A0A855X434_9BACT</name>
<comment type="subunit">
    <text evidence="10">Homodimer or homotetramer.</text>
</comment>
<dbReference type="AlphaFoldDB" id="A0A855X434"/>
<evidence type="ECO:0000256" key="4">
    <source>
        <dbReference type="ARBA" id="ARBA00022490"/>
    </source>
</evidence>
<dbReference type="GO" id="GO:0005524">
    <property type="term" value="F:ATP binding"/>
    <property type="evidence" value="ECO:0007669"/>
    <property type="project" value="UniProtKB-KW"/>
</dbReference>
<dbReference type="PROSITE" id="PS00433">
    <property type="entry name" value="PHOSPHOFRUCTOKINASE"/>
    <property type="match status" value="1"/>
</dbReference>
<dbReference type="FunFam" id="3.40.50.460:FF:000002">
    <property type="entry name" value="ATP-dependent 6-phosphofructokinase"/>
    <property type="match status" value="1"/>
</dbReference>
<dbReference type="GO" id="GO:0030388">
    <property type="term" value="P:fructose 1,6-bisphosphate metabolic process"/>
    <property type="evidence" value="ECO:0007669"/>
    <property type="project" value="TreeGrafter"/>
</dbReference>
<accession>A0A855X434</accession>
<dbReference type="InterPro" id="IPR000023">
    <property type="entry name" value="Phosphofructokinase_dom"/>
</dbReference>
<evidence type="ECO:0000313" key="13">
    <source>
        <dbReference type="Proteomes" id="UP000250918"/>
    </source>
</evidence>
<comment type="cofactor">
    <cofactor evidence="1 10">
        <name>Mg(2+)</name>
        <dbReference type="ChEBI" id="CHEBI:18420"/>
    </cofactor>
</comment>
<dbReference type="EMBL" id="PQAP01000067">
    <property type="protein sequence ID" value="PWB73006.1"/>
    <property type="molecule type" value="Genomic_DNA"/>
</dbReference>
<dbReference type="Proteomes" id="UP000250918">
    <property type="component" value="Unassembled WGS sequence"/>
</dbReference>
<dbReference type="InterPro" id="IPR012003">
    <property type="entry name" value="ATP_PFK_prok-type"/>
</dbReference>
<dbReference type="PANTHER" id="PTHR13697">
    <property type="entry name" value="PHOSPHOFRUCTOKINASE"/>
    <property type="match status" value="1"/>
</dbReference>